<accession>A0A7W7MDN2</accession>
<evidence type="ECO:0000313" key="3">
    <source>
        <dbReference type="Proteomes" id="UP000590511"/>
    </source>
</evidence>
<name>A0A7W7MDN2_9ACTN</name>
<feature type="compositionally biased region" description="Basic residues" evidence="1">
    <location>
        <begin position="1"/>
        <end position="56"/>
    </location>
</feature>
<dbReference type="Proteomes" id="UP000590511">
    <property type="component" value="Unassembled WGS sequence"/>
</dbReference>
<feature type="region of interest" description="Disordered" evidence="1">
    <location>
        <begin position="239"/>
        <end position="330"/>
    </location>
</feature>
<dbReference type="AlphaFoldDB" id="A0A7W7MDN2"/>
<reference evidence="2 3" key="1">
    <citation type="submission" date="2020-08" db="EMBL/GenBank/DDBJ databases">
        <title>Sequencing the genomes of 1000 actinobacteria strains.</title>
        <authorList>
            <person name="Klenk H.-P."/>
        </authorList>
    </citation>
    <scope>NUCLEOTIDE SEQUENCE [LARGE SCALE GENOMIC DNA]</scope>
    <source>
        <strain evidence="2 3">DSM 43150</strain>
    </source>
</reference>
<evidence type="ECO:0000256" key="1">
    <source>
        <dbReference type="SAM" id="MobiDB-lite"/>
    </source>
</evidence>
<proteinExistence type="predicted"/>
<gene>
    <name evidence="2" type="ORF">BJ964_000563</name>
</gene>
<dbReference type="EMBL" id="JACHNC010000001">
    <property type="protein sequence ID" value="MBB4746402.1"/>
    <property type="molecule type" value="Genomic_DNA"/>
</dbReference>
<comment type="caution">
    <text evidence="2">The sequence shown here is derived from an EMBL/GenBank/DDBJ whole genome shotgun (WGS) entry which is preliminary data.</text>
</comment>
<feature type="compositionally biased region" description="Gly residues" evidence="1">
    <location>
        <begin position="284"/>
        <end position="298"/>
    </location>
</feature>
<protein>
    <submittedName>
        <fullName evidence="2">Uncharacterized protein</fullName>
    </submittedName>
</protein>
<feature type="compositionally biased region" description="Basic residues" evidence="1">
    <location>
        <begin position="89"/>
        <end position="103"/>
    </location>
</feature>
<sequence>MHRAPPRHRATAHRAPPRRRAPCTARHRTTAHRLPTHRTTTHRAPRATAPPRHRARPGASAASDLGRSPTGFGGKTSKIPLPGRDPIARIRHPPRKPSHRSRTAHPQPTILDDFLPDSVARRPRFRHPCAPPSAAAATHPLRAPPNRGRNHRAGATAAATPAHCQAPPTAGDLGRLATKSGGKTSKIPLPGRDPIARIRRPRRAPPAAAGPPTRSRRSWTFSYQIRWENVQDPADLVARAPTSGDLGRSTTKSGGKTSKICVGGRRRARRDGRDGAAAGKARRVGGGQGATGGTGGRGWMRLGGFSPYRKGVKGDGSPGLDSTRGRGSRR</sequence>
<evidence type="ECO:0000313" key="2">
    <source>
        <dbReference type="EMBL" id="MBB4746402.1"/>
    </source>
</evidence>
<feature type="region of interest" description="Disordered" evidence="1">
    <location>
        <begin position="198"/>
        <end position="217"/>
    </location>
</feature>
<feature type="region of interest" description="Disordered" evidence="1">
    <location>
        <begin position="1"/>
        <end position="154"/>
    </location>
</feature>
<organism evidence="2 3">
    <name type="scientific">Actinoplanes lobatus</name>
    <dbReference type="NCBI Taxonomy" id="113568"/>
    <lineage>
        <taxon>Bacteria</taxon>
        <taxon>Bacillati</taxon>
        <taxon>Actinomycetota</taxon>
        <taxon>Actinomycetes</taxon>
        <taxon>Micromonosporales</taxon>
        <taxon>Micromonosporaceae</taxon>
        <taxon>Actinoplanes</taxon>
    </lineage>
</organism>